<evidence type="ECO:0000256" key="2">
    <source>
        <dbReference type="ARBA" id="ARBA00006370"/>
    </source>
</evidence>
<evidence type="ECO:0000256" key="7">
    <source>
        <dbReference type="SAM" id="SignalP"/>
    </source>
</evidence>
<dbReference type="EMBL" id="MT439006">
    <property type="protein sequence ID" value="QOL01253.1"/>
    <property type="molecule type" value="mRNA"/>
</dbReference>
<dbReference type="PANTHER" id="PTHR11306">
    <property type="entry name" value="NIEMANN PICK TYPE C2 PROTEIN NPC2-RELATED"/>
    <property type="match status" value="1"/>
</dbReference>
<organism evidence="9">
    <name type="scientific">Trebouxia lynnae</name>
    <dbReference type="NCBI Taxonomy" id="1825957"/>
    <lineage>
        <taxon>Eukaryota</taxon>
        <taxon>Viridiplantae</taxon>
        <taxon>Chlorophyta</taxon>
        <taxon>core chlorophytes</taxon>
        <taxon>Trebouxiophyceae</taxon>
        <taxon>Trebouxiales</taxon>
        <taxon>Trebouxiaceae</taxon>
        <taxon>Trebouxia</taxon>
    </lineage>
</organism>
<protein>
    <submittedName>
        <fullName evidence="9">Putative extracellular protein TR9_058</fullName>
    </submittedName>
</protein>
<comment type="similarity">
    <text evidence="2">Belongs to the NPC2 family.</text>
</comment>
<dbReference type="SUPFAM" id="SSF81296">
    <property type="entry name" value="E set domains"/>
    <property type="match status" value="1"/>
</dbReference>
<keyword evidence="5 7" id="KW-0732">Signal</keyword>
<dbReference type="Pfam" id="PF02221">
    <property type="entry name" value="E1_DerP2_DerF2"/>
    <property type="match status" value="1"/>
</dbReference>
<dbReference type="GO" id="GO:0032934">
    <property type="term" value="F:sterol binding"/>
    <property type="evidence" value="ECO:0007669"/>
    <property type="project" value="InterPro"/>
</dbReference>
<feature type="domain" description="MD-2-related lipid-recognition" evidence="8">
    <location>
        <begin position="22"/>
        <end position="138"/>
    </location>
</feature>
<dbReference type="PANTHER" id="PTHR11306:SF0">
    <property type="entry name" value="PHOSPHATIDYLGLYCEROL_PHOSPHATIDYLINOSITOL TRANSFER PROTEIN"/>
    <property type="match status" value="1"/>
</dbReference>
<proteinExistence type="evidence at transcript level"/>
<evidence type="ECO:0000259" key="8">
    <source>
        <dbReference type="SMART" id="SM00737"/>
    </source>
</evidence>
<sequence>MRSYFGVVFACTLLCGASAFEWKTCAEGKADVSHVSLTPDPPQAGDTIKFSIDAESKIDVAEGSVAIAVAFRGLPVYSETKDLCERTTCPVAKGPLNLSYDEYLPPIVPPGPYVVTISVTSGDATEVADQLLCLEVDFDIAPPGARDVLDDISAGIKSKLHSGRRALA</sequence>
<dbReference type="AlphaFoldDB" id="A0A7L9QEH4"/>
<keyword evidence="6" id="KW-0445">Lipid transport</keyword>
<dbReference type="InterPro" id="IPR039670">
    <property type="entry name" value="NPC2-like"/>
</dbReference>
<feature type="chain" id="PRO_5029892551" evidence="7">
    <location>
        <begin position="20"/>
        <end position="168"/>
    </location>
</feature>
<evidence type="ECO:0000256" key="1">
    <source>
        <dbReference type="ARBA" id="ARBA00002053"/>
    </source>
</evidence>
<dbReference type="Gene3D" id="2.60.40.770">
    <property type="match status" value="1"/>
</dbReference>
<comment type="subunit">
    <text evidence="3">Monomer.</text>
</comment>
<evidence type="ECO:0000256" key="6">
    <source>
        <dbReference type="ARBA" id="ARBA00023055"/>
    </source>
</evidence>
<feature type="signal peptide" evidence="7">
    <location>
        <begin position="1"/>
        <end position="19"/>
    </location>
</feature>
<evidence type="ECO:0000313" key="9">
    <source>
        <dbReference type="EMBL" id="QOL01253.1"/>
    </source>
</evidence>
<dbReference type="InterPro" id="IPR014756">
    <property type="entry name" value="Ig_E-set"/>
</dbReference>
<evidence type="ECO:0000256" key="3">
    <source>
        <dbReference type="ARBA" id="ARBA00011245"/>
    </source>
</evidence>
<evidence type="ECO:0000256" key="5">
    <source>
        <dbReference type="ARBA" id="ARBA00022729"/>
    </source>
</evidence>
<dbReference type="GO" id="GO:0015918">
    <property type="term" value="P:sterol transport"/>
    <property type="evidence" value="ECO:0007669"/>
    <property type="project" value="InterPro"/>
</dbReference>
<reference evidence="9" key="1">
    <citation type="journal article" date="2020" name="Microb. Ecol.">
        <title>The Under-explored Extracellular Proteome of Aero-Terrestrial Microalgae Provides Clues on Different Mechanisms of Desiccation Tolerance in Non-Model Organisms.</title>
        <authorList>
            <person name="Gonzalez-Hourcade M."/>
            <person name="Del Campo E.M."/>
            <person name="Casano L.M."/>
        </authorList>
    </citation>
    <scope>NUCLEOTIDE SEQUENCE</scope>
    <source>
        <strain evidence="9">TR9</strain>
    </source>
</reference>
<comment type="function">
    <text evidence="1">Catalyzes the intermembrane transfer of phosphatidylglycerol and phosphatidylinositol.</text>
</comment>
<dbReference type="SMART" id="SM00737">
    <property type="entry name" value="ML"/>
    <property type="match status" value="1"/>
</dbReference>
<accession>A0A7L9QEH4</accession>
<name>A0A7L9QEH4_9CHLO</name>
<evidence type="ECO:0000256" key="4">
    <source>
        <dbReference type="ARBA" id="ARBA00022448"/>
    </source>
</evidence>
<dbReference type="InterPro" id="IPR003172">
    <property type="entry name" value="ML_dom"/>
</dbReference>
<keyword evidence="4" id="KW-0813">Transport</keyword>